<evidence type="ECO:0000256" key="1">
    <source>
        <dbReference type="SAM" id="Coils"/>
    </source>
</evidence>
<sequence>MEQNKTFEQLKQEHEEFHERLKRDEEWWKNERAEDKKKSRQNILEHIKELEEELSKTQEQNEDTAQLKAHLEWLREELETYK</sequence>
<proteinExistence type="predicted"/>
<protein>
    <submittedName>
        <fullName evidence="2">Uncharacterized protein</fullName>
    </submittedName>
</protein>
<evidence type="ECO:0000313" key="3">
    <source>
        <dbReference type="Proteomes" id="UP000179251"/>
    </source>
</evidence>
<organism evidence="2 3">
    <name type="scientific">Candidatus Giovannonibacteria bacterium RIFCSPHIGHO2_01_FULL_45_23</name>
    <dbReference type="NCBI Taxonomy" id="1798325"/>
    <lineage>
        <taxon>Bacteria</taxon>
        <taxon>Candidatus Giovannoniibacteriota</taxon>
    </lineage>
</organism>
<reference evidence="2 3" key="1">
    <citation type="journal article" date="2016" name="Nat. Commun.">
        <title>Thousands of microbial genomes shed light on interconnected biogeochemical processes in an aquifer system.</title>
        <authorList>
            <person name="Anantharaman K."/>
            <person name="Brown C.T."/>
            <person name="Hug L.A."/>
            <person name="Sharon I."/>
            <person name="Castelle C.J."/>
            <person name="Probst A.J."/>
            <person name="Thomas B.C."/>
            <person name="Singh A."/>
            <person name="Wilkins M.J."/>
            <person name="Karaoz U."/>
            <person name="Brodie E.L."/>
            <person name="Williams K.H."/>
            <person name="Hubbard S.S."/>
            <person name="Banfield J.F."/>
        </authorList>
    </citation>
    <scope>NUCLEOTIDE SEQUENCE [LARGE SCALE GENOMIC DNA]</scope>
</reference>
<gene>
    <name evidence="2" type="ORF">A2834_02310</name>
</gene>
<dbReference type="AlphaFoldDB" id="A0A1F5VI99"/>
<feature type="coiled-coil region" evidence="1">
    <location>
        <begin position="33"/>
        <end position="67"/>
    </location>
</feature>
<name>A0A1F5VI99_9BACT</name>
<comment type="caution">
    <text evidence="2">The sequence shown here is derived from an EMBL/GenBank/DDBJ whole genome shotgun (WGS) entry which is preliminary data.</text>
</comment>
<accession>A0A1F5VI99</accession>
<evidence type="ECO:0000313" key="2">
    <source>
        <dbReference type="EMBL" id="OGF63156.1"/>
    </source>
</evidence>
<dbReference type="Proteomes" id="UP000179251">
    <property type="component" value="Unassembled WGS sequence"/>
</dbReference>
<dbReference type="EMBL" id="MFHD01000006">
    <property type="protein sequence ID" value="OGF63156.1"/>
    <property type="molecule type" value="Genomic_DNA"/>
</dbReference>
<keyword evidence="1" id="KW-0175">Coiled coil</keyword>